<dbReference type="AlphaFoldDB" id="A0A809R844"/>
<dbReference type="InterPro" id="IPR013424">
    <property type="entry name" value="Ice-binding_C"/>
</dbReference>
<feature type="transmembrane region" description="Helical" evidence="1">
    <location>
        <begin position="175"/>
        <end position="198"/>
    </location>
</feature>
<dbReference type="InterPro" id="IPR026374">
    <property type="entry name" value="Cyano_PEP"/>
</dbReference>
<accession>A0A809R844</accession>
<dbReference type="NCBIfam" id="TIGR04155">
    <property type="entry name" value="cyano_PEP"/>
    <property type="match status" value="1"/>
</dbReference>
<feature type="domain" description="Ice-binding protein C-terminal" evidence="3">
    <location>
        <begin position="180"/>
        <end position="202"/>
    </location>
</feature>
<dbReference type="Pfam" id="PF07589">
    <property type="entry name" value="PEP-CTERM"/>
    <property type="match status" value="1"/>
</dbReference>
<keyword evidence="1" id="KW-0472">Membrane</keyword>
<keyword evidence="1" id="KW-0812">Transmembrane</keyword>
<gene>
    <name evidence="4" type="ORF">NPRO_13480</name>
</gene>
<feature type="signal peptide" evidence="2">
    <location>
        <begin position="1"/>
        <end position="18"/>
    </location>
</feature>
<keyword evidence="1" id="KW-1133">Transmembrane helix</keyword>
<dbReference type="EMBL" id="AP021858">
    <property type="protein sequence ID" value="BBO23753.1"/>
    <property type="molecule type" value="Genomic_DNA"/>
</dbReference>
<evidence type="ECO:0000256" key="1">
    <source>
        <dbReference type="SAM" id="Phobius"/>
    </source>
</evidence>
<sequence>MKYLVGLCMCVVAASAMGQTLTTAAPNNGSGGVFLDLTPTSTTLFVTQFDVAFSGTVGTTAPVEVWTRSGSYVGFTGSNAGWTLTQTVNAVRGGSLVWVPMVLTTPIVLGPGTTGVLLHCTTTTSGQGIRYTGTSSAPPQTTWSNADLTLFSDVARTGGVPFGGSQFTPRTFSGVVYYSAVPEPMTLAGLGIGFAALLRRRRAK</sequence>
<keyword evidence="2" id="KW-0732">Signal</keyword>
<proteinExistence type="predicted"/>
<organism evidence="4 5">
    <name type="scientific">Candidatus Nitrosymbiomonas proteolyticus</name>
    <dbReference type="NCBI Taxonomy" id="2608984"/>
    <lineage>
        <taxon>Bacteria</taxon>
        <taxon>Bacillati</taxon>
        <taxon>Armatimonadota</taxon>
        <taxon>Armatimonadota incertae sedis</taxon>
        <taxon>Candidatus Nitrosymbiomonas</taxon>
    </lineage>
</organism>
<dbReference type="NCBIfam" id="TIGR02595">
    <property type="entry name" value="PEP_CTERM"/>
    <property type="match status" value="1"/>
</dbReference>
<protein>
    <recommendedName>
        <fullName evidence="3">Ice-binding protein C-terminal domain-containing protein</fullName>
    </recommendedName>
</protein>
<dbReference type="KEGG" id="npy:NPRO_13480"/>
<feature type="chain" id="PRO_5035213924" description="Ice-binding protein C-terminal domain-containing protein" evidence="2">
    <location>
        <begin position="19"/>
        <end position="204"/>
    </location>
</feature>
<evidence type="ECO:0000256" key="2">
    <source>
        <dbReference type="SAM" id="SignalP"/>
    </source>
</evidence>
<name>A0A809R844_9BACT</name>
<dbReference type="Proteomes" id="UP000662873">
    <property type="component" value="Chromosome"/>
</dbReference>
<reference evidence="4" key="1">
    <citation type="journal article" name="DNA Res.">
        <title>The physiological potential of anammox bacteria as revealed by their core genome structure.</title>
        <authorList>
            <person name="Okubo T."/>
            <person name="Toyoda A."/>
            <person name="Fukuhara K."/>
            <person name="Uchiyama I."/>
            <person name="Harigaya Y."/>
            <person name="Kuroiwa M."/>
            <person name="Suzuki T."/>
            <person name="Murakami Y."/>
            <person name="Suwa Y."/>
            <person name="Takami H."/>
        </authorList>
    </citation>
    <scope>NUCLEOTIDE SEQUENCE</scope>
    <source>
        <strain evidence="4">317325-2</strain>
    </source>
</reference>
<evidence type="ECO:0000313" key="5">
    <source>
        <dbReference type="Proteomes" id="UP000662873"/>
    </source>
</evidence>
<evidence type="ECO:0000313" key="4">
    <source>
        <dbReference type="EMBL" id="BBO23753.1"/>
    </source>
</evidence>
<evidence type="ECO:0000259" key="3">
    <source>
        <dbReference type="Pfam" id="PF07589"/>
    </source>
</evidence>